<feature type="domain" description="Carbohydrate kinase FGGY N-terminal" evidence="5">
    <location>
        <begin position="22"/>
        <end position="261"/>
    </location>
</feature>
<evidence type="ECO:0000259" key="5">
    <source>
        <dbReference type="Pfam" id="PF00370"/>
    </source>
</evidence>
<dbReference type="Pfam" id="PF00370">
    <property type="entry name" value="FGGY_N"/>
    <property type="match status" value="1"/>
</dbReference>
<keyword evidence="8" id="KW-1185">Reference proteome</keyword>
<dbReference type="CDD" id="cd07782">
    <property type="entry name" value="ASKHA_NBD_FGGY_D-RBK"/>
    <property type="match status" value="1"/>
</dbReference>
<dbReference type="GO" id="GO:0005737">
    <property type="term" value="C:cytoplasm"/>
    <property type="evidence" value="ECO:0007669"/>
    <property type="project" value="TreeGrafter"/>
</dbReference>
<feature type="domain" description="Carbohydrate kinase FGGY C-terminal" evidence="6">
    <location>
        <begin position="273"/>
        <end position="476"/>
    </location>
</feature>
<name>A0AAD7UCZ9_9STRA</name>
<comment type="caution">
    <text evidence="7">The sequence shown here is derived from an EMBL/GenBank/DDBJ whole genome shotgun (WGS) entry which is preliminary data.</text>
</comment>
<dbReference type="Pfam" id="PF02782">
    <property type="entry name" value="FGGY_C"/>
    <property type="match status" value="1"/>
</dbReference>
<dbReference type="SUPFAM" id="SSF53067">
    <property type="entry name" value="Actin-like ATPase domain"/>
    <property type="match status" value="2"/>
</dbReference>
<evidence type="ECO:0000313" key="7">
    <source>
        <dbReference type="EMBL" id="KAJ8602699.1"/>
    </source>
</evidence>
<dbReference type="InterPro" id="IPR043129">
    <property type="entry name" value="ATPase_NBD"/>
</dbReference>
<evidence type="ECO:0000259" key="6">
    <source>
        <dbReference type="Pfam" id="PF02782"/>
    </source>
</evidence>
<evidence type="ECO:0008006" key="9">
    <source>
        <dbReference type="Google" id="ProtNLM"/>
    </source>
</evidence>
<dbReference type="PANTHER" id="PTHR43435:SF4">
    <property type="entry name" value="FGGY CARBOHYDRATE KINASE DOMAIN-CONTAINING PROTEIN"/>
    <property type="match status" value="1"/>
</dbReference>
<evidence type="ECO:0000313" key="8">
    <source>
        <dbReference type="Proteomes" id="UP001230188"/>
    </source>
</evidence>
<dbReference type="InterPro" id="IPR000577">
    <property type="entry name" value="Carb_kinase_FGGY"/>
</dbReference>
<gene>
    <name evidence="7" type="ORF">CTAYLR_003785</name>
</gene>
<dbReference type="Gene3D" id="1.20.58.2240">
    <property type="match status" value="1"/>
</dbReference>
<dbReference type="GO" id="GO:0019150">
    <property type="term" value="F:D-ribulokinase activity"/>
    <property type="evidence" value="ECO:0007669"/>
    <property type="project" value="TreeGrafter"/>
</dbReference>
<keyword evidence="3" id="KW-0418">Kinase</keyword>
<dbReference type="Gene3D" id="3.30.420.40">
    <property type="match status" value="1"/>
</dbReference>
<feature type="signal peptide" evidence="4">
    <location>
        <begin position="1"/>
        <end position="17"/>
    </location>
</feature>
<evidence type="ECO:0000256" key="1">
    <source>
        <dbReference type="ARBA" id="ARBA00009156"/>
    </source>
</evidence>
<comment type="similarity">
    <text evidence="1">Belongs to the FGGY kinase family.</text>
</comment>
<keyword evidence="4" id="KW-0732">Signal</keyword>
<accession>A0AAD7UCZ9</accession>
<protein>
    <recommendedName>
        <fullName evidence="9">FGGY-family pentulose kinase</fullName>
    </recommendedName>
</protein>
<organism evidence="7 8">
    <name type="scientific">Chrysophaeum taylorii</name>
    <dbReference type="NCBI Taxonomy" id="2483200"/>
    <lineage>
        <taxon>Eukaryota</taxon>
        <taxon>Sar</taxon>
        <taxon>Stramenopiles</taxon>
        <taxon>Ochrophyta</taxon>
        <taxon>Pelagophyceae</taxon>
        <taxon>Pelagomonadales</taxon>
        <taxon>Pelagomonadaceae</taxon>
        <taxon>Chrysophaeum</taxon>
    </lineage>
</organism>
<dbReference type="PANTHER" id="PTHR43435">
    <property type="entry name" value="RIBULOKINASE"/>
    <property type="match status" value="1"/>
</dbReference>
<proteinExistence type="inferred from homology"/>
<dbReference type="InterPro" id="IPR018484">
    <property type="entry name" value="FGGY_N"/>
</dbReference>
<dbReference type="InterPro" id="IPR006003">
    <property type="entry name" value="FGGY_RbtK-like"/>
</dbReference>
<reference evidence="7" key="1">
    <citation type="submission" date="2023-01" db="EMBL/GenBank/DDBJ databases">
        <title>Metagenome sequencing of chrysophaentin producing Chrysophaeum taylorii.</title>
        <authorList>
            <person name="Davison J."/>
            <person name="Bewley C."/>
        </authorList>
    </citation>
    <scope>NUCLEOTIDE SEQUENCE</scope>
    <source>
        <strain evidence="7">NIES-1699</strain>
    </source>
</reference>
<evidence type="ECO:0000256" key="4">
    <source>
        <dbReference type="SAM" id="SignalP"/>
    </source>
</evidence>
<dbReference type="PIRSF" id="PIRSF000538">
    <property type="entry name" value="GlpK"/>
    <property type="match status" value="1"/>
</dbReference>
<sequence length="533" mass="57462">MEVILLPLLLVVIGAWSLEPTVIGVDVGTGSARAGLFSLDGRLLRSAVAKISIHHAGCFVEQNSDEIWEAVGKCVREIGDTSSVVGIGFDATCSLVVLDESLRPLRVSDGDRNVVVWMDHRAAAQAARINAEADPGVLRNVGGRISPEMEIPKICWLYENAGEDWIPGQFMDLTDYLTWRATGDLTRSLCTVACKWNYDNGWNLEYLRQFLPDGVENLIGSSFLPPGARIGELSESAAADLNLPRVAVAAGAIDAHAGGLGCVGYDGNYDDKLALVAGTSACHMVSSPRPAFVPGVWGPYADAMVPGTYLTEGGQTAAGALLDYVLSRFFNNRKSSADLEIELERMRSDRGLDHVAFLARDVHVDPDFRGNRSPLAEPQKLGAIVGLSMERDDDENSALLYLATIQALAYQTRHILDVVRDAGGSKQLREVVVCGGLAKNSLYLQTHADVLGIPVAVPREDEPVLLGAALLGATAAGMYPDIPHAMRAMTGVKARLAPTPDLRSFHDAKYAIFRDLAASDFQARMRHTLRTDD</sequence>
<dbReference type="Proteomes" id="UP001230188">
    <property type="component" value="Unassembled WGS sequence"/>
</dbReference>
<dbReference type="NCBIfam" id="TIGR01315">
    <property type="entry name" value="5C_CHO_kinase"/>
    <property type="match status" value="1"/>
</dbReference>
<dbReference type="EMBL" id="JAQMWT010000370">
    <property type="protein sequence ID" value="KAJ8602699.1"/>
    <property type="molecule type" value="Genomic_DNA"/>
</dbReference>
<dbReference type="GO" id="GO:0019321">
    <property type="term" value="P:pentose metabolic process"/>
    <property type="evidence" value="ECO:0007669"/>
    <property type="project" value="TreeGrafter"/>
</dbReference>
<dbReference type="AlphaFoldDB" id="A0AAD7UCZ9"/>
<feature type="chain" id="PRO_5042159402" description="FGGY-family pentulose kinase" evidence="4">
    <location>
        <begin position="18"/>
        <end position="533"/>
    </location>
</feature>
<keyword evidence="2" id="KW-0808">Transferase</keyword>
<dbReference type="InterPro" id="IPR018485">
    <property type="entry name" value="FGGY_C"/>
</dbReference>
<evidence type="ECO:0000256" key="2">
    <source>
        <dbReference type="ARBA" id="ARBA00022679"/>
    </source>
</evidence>
<evidence type="ECO:0000256" key="3">
    <source>
        <dbReference type="ARBA" id="ARBA00022777"/>
    </source>
</evidence>